<feature type="transmembrane region" description="Helical" evidence="1">
    <location>
        <begin position="212"/>
        <end position="234"/>
    </location>
</feature>
<proteinExistence type="predicted"/>
<keyword evidence="1" id="KW-1133">Transmembrane helix</keyword>
<name>A0A285X6V6_9FLAO</name>
<dbReference type="Pfam" id="PF11750">
    <property type="entry name" value="DUF3307"/>
    <property type="match status" value="1"/>
</dbReference>
<gene>
    <name evidence="2" type="ORF">SAMN06296241_2632</name>
</gene>
<evidence type="ECO:0000313" key="3">
    <source>
        <dbReference type="Proteomes" id="UP000219193"/>
    </source>
</evidence>
<feature type="transmembrane region" description="Helical" evidence="1">
    <location>
        <begin position="165"/>
        <end position="191"/>
    </location>
</feature>
<keyword evidence="1" id="KW-0472">Membrane</keyword>
<evidence type="ECO:0008006" key="4">
    <source>
        <dbReference type="Google" id="ProtNLM"/>
    </source>
</evidence>
<evidence type="ECO:0000313" key="2">
    <source>
        <dbReference type="EMBL" id="SOC81060.1"/>
    </source>
</evidence>
<reference evidence="3" key="1">
    <citation type="submission" date="2017-09" db="EMBL/GenBank/DDBJ databases">
        <authorList>
            <person name="Varghese N."/>
            <person name="Submissions S."/>
        </authorList>
    </citation>
    <scope>NUCLEOTIDE SEQUENCE [LARGE SCALE GENOMIC DNA]</scope>
    <source>
        <strain evidence="3">CGMCC 1.12641</strain>
    </source>
</reference>
<dbReference type="OrthoDB" id="8536716at2"/>
<organism evidence="2 3">
    <name type="scientific">Salinimicrobium sediminis</name>
    <dbReference type="NCBI Taxonomy" id="1343891"/>
    <lineage>
        <taxon>Bacteria</taxon>
        <taxon>Pseudomonadati</taxon>
        <taxon>Bacteroidota</taxon>
        <taxon>Flavobacteriia</taxon>
        <taxon>Flavobacteriales</taxon>
        <taxon>Flavobacteriaceae</taxon>
        <taxon>Salinimicrobium</taxon>
    </lineage>
</organism>
<evidence type="ECO:0000256" key="1">
    <source>
        <dbReference type="SAM" id="Phobius"/>
    </source>
</evidence>
<dbReference type="EMBL" id="OCMF01000004">
    <property type="protein sequence ID" value="SOC81060.1"/>
    <property type="molecule type" value="Genomic_DNA"/>
</dbReference>
<sequence>MISFALALLLAHIIGDFVLQPDHWVAKKRKHKHLSPILYIHIVVHAVAMLILLQFQLKYWLGLIIILFSHFLIDLLKLYLEDRYHRGWLFTLDQVAHLLVILGIVYAYHPFYIRYDSLLGPKGLLFLFSIFSVTSVSAILMRLLMSRWPLPEDSAQDSLPQAGKYIGMLERLLVFGFIVLQQWSAIGWLIAAKSILRFSDLSRAKDRKLTEYVLIGTLLSFSLSILTGLFYLYLSSKI</sequence>
<feature type="transmembrane region" description="Helical" evidence="1">
    <location>
        <begin position="95"/>
        <end position="112"/>
    </location>
</feature>
<feature type="transmembrane region" description="Helical" evidence="1">
    <location>
        <begin position="124"/>
        <end position="145"/>
    </location>
</feature>
<dbReference type="InterPro" id="IPR021737">
    <property type="entry name" value="Phage_phiKZ_Orf197"/>
</dbReference>
<dbReference type="AlphaFoldDB" id="A0A285X6V6"/>
<dbReference type="RefSeq" id="WP_097056844.1">
    <property type="nucleotide sequence ID" value="NZ_OCMF01000004.1"/>
</dbReference>
<protein>
    <recommendedName>
        <fullName evidence="4">DUF3307 domain-containing protein</fullName>
    </recommendedName>
</protein>
<keyword evidence="1" id="KW-0812">Transmembrane</keyword>
<feature type="transmembrane region" description="Helical" evidence="1">
    <location>
        <begin position="60"/>
        <end position="80"/>
    </location>
</feature>
<feature type="transmembrane region" description="Helical" evidence="1">
    <location>
        <begin position="37"/>
        <end position="53"/>
    </location>
</feature>
<accession>A0A285X6V6</accession>
<keyword evidence="3" id="KW-1185">Reference proteome</keyword>
<dbReference type="Proteomes" id="UP000219193">
    <property type="component" value="Unassembled WGS sequence"/>
</dbReference>